<dbReference type="InterPro" id="IPR003593">
    <property type="entry name" value="AAA+_ATPase"/>
</dbReference>
<dbReference type="SMART" id="SM00155">
    <property type="entry name" value="PLDc"/>
    <property type="match status" value="1"/>
</dbReference>
<dbReference type="EMBL" id="CP002779">
    <property type="protein sequence ID" value="AEH25194.1"/>
    <property type="molecule type" value="Genomic_DNA"/>
</dbReference>
<dbReference type="PANTHER" id="PTHR42957">
    <property type="entry name" value="HELICASE MJ1565-RELATED"/>
    <property type="match status" value="1"/>
</dbReference>
<evidence type="ECO:0000313" key="6">
    <source>
        <dbReference type="EMBL" id="AEH25194.1"/>
    </source>
</evidence>
<proteinExistence type="inferred from homology"/>
<evidence type="ECO:0000256" key="4">
    <source>
        <dbReference type="ARBA" id="ARBA00048988"/>
    </source>
</evidence>
<dbReference type="STRING" id="529709.PYCH_15280"/>
<evidence type="ECO:0000259" key="5">
    <source>
        <dbReference type="PROSITE" id="PS50035"/>
    </source>
</evidence>
<name>F8AGJ0_PYRYC</name>
<dbReference type="SMART" id="SM00382">
    <property type="entry name" value="AAA"/>
    <property type="match status" value="1"/>
</dbReference>
<evidence type="ECO:0000256" key="1">
    <source>
        <dbReference type="ARBA" id="ARBA00007816"/>
    </source>
</evidence>
<dbReference type="Pfam" id="PF01935">
    <property type="entry name" value="DUF87"/>
    <property type="match status" value="1"/>
</dbReference>
<comment type="similarity">
    <text evidence="1">Belongs to the HerA family.</text>
</comment>
<dbReference type="Gene3D" id="3.40.50.300">
    <property type="entry name" value="P-loop containing nucleotide triphosphate hydrolases"/>
    <property type="match status" value="2"/>
</dbReference>
<dbReference type="HOGENOM" id="CLU_439999_0_0_2"/>
<evidence type="ECO:0000313" key="7">
    <source>
        <dbReference type="Proteomes" id="UP000008386"/>
    </source>
</evidence>
<dbReference type="eggNOG" id="arCOG02041">
    <property type="taxonomic scope" value="Archaea"/>
</dbReference>
<protein>
    <recommendedName>
        <fullName evidence="5">PLD phosphodiesterase domain-containing protein</fullName>
    </recommendedName>
</protein>
<dbReference type="InterPro" id="IPR025202">
    <property type="entry name" value="PLD-like_dom"/>
</dbReference>
<comment type="catalytic activity">
    <reaction evidence="4">
        <text>ATP + H2O = ADP + phosphate + H(+)</text>
        <dbReference type="Rhea" id="RHEA:13065"/>
        <dbReference type="ChEBI" id="CHEBI:15377"/>
        <dbReference type="ChEBI" id="CHEBI:15378"/>
        <dbReference type="ChEBI" id="CHEBI:30616"/>
        <dbReference type="ChEBI" id="CHEBI:43474"/>
        <dbReference type="ChEBI" id="CHEBI:456216"/>
        <dbReference type="EC" id="5.6.2.4"/>
    </reaction>
</comment>
<dbReference type="AlphaFoldDB" id="F8AGJ0"/>
<dbReference type="InterPro" id="IPR001736">
    <property type="entry name" value="PLipase_D/transphosphatidylase"/>
</dbReference>
<dbReference type="Proteomes" id="UP000008386">
    <property type="component" value="Chromosome"/>
</dbReference>
<dbReference type="PROSITE" id="PS50035">
    <property type="entry name" value="PLD"/>
    <property type="match status" value="1"/>
</dbReference>
<reference evidence="6 7" key="1">
    <citation type="journal article" date="2011" name="J. Bacteriol.">
        <title>Complete genome sequence of the obligate piezophilic hyperthermophilic archaeon Pyrococcus yayanosii CH1.</title>
        <authorList>
            <person name="Jun X."/>
            <person name="Lupeng L."/>
            <person name="Minjuan X."/>
            <person name="Oger P."/>
            <person name="Fengping W."/>
            <person name="Jebbar M."/>
            <person name="Xiang X."/>
        </authorList>
    </citation>
    <scope>NUCLEOTIDE SEQUENCE [LARGE SCALE GENOMIC DNA]</scope>
    <source>
        <strain evidence="7">CH1 / JCM 16557</strain>
    </source>
</reference>
<comment type="catalytic activity">
    <reaction evidence="3">
        <text>ATP + H2O = ADP + phosphate + H(+)</text>
        <dbReference type="Rhea" id="RHEA:13065"/>
        <dbReference type="ChEBI" id="CHEBI:15377"/>
        <dbReference type="ChEBI" id="CHEBI:15378"/>
        <dbReference type="ChEBI" id="CHEBI:30616"/>
        <dbReference type="ChEBI" id="CHEBI:43474"/>
        <dbReference type="ChEBI" id="CHEBI:456216"/>
        <dbReference type="EC" id="5.6.2.3"/>
    </reaction>
</comment>
<dbReference type="GeneID" id="10838097"/>
<keyword evidence="7" id="KW-1185">Reference proteome</keyword>
<gene>
    <name evidence="6" type="ordered locus">PYCH_15280</name>
</gene>
<dbReference type="PANTHER" id="PTHR42957:SF1">
    <property type="entry name" value="HELICASE MJ1565-RELATED"/>
    <property type="match status" value="1"/>
</dbReference>
<dbReference type="GO" id="GO:0043138">
    <property type="term" value="F:3'-5' DNA helicase activity"/>
    <property type="evidence" value="ECO:0007669"/>
    <property type="project" value="UniProtKB-EC"/>
</dbReference>
<dbReference type="InterPro" id="IPR002789">
    <property type="entry name" value="HerA_central"/>
</dbReference>
<dbReference type="OrthoDB" id="107033at2157"/>
<organism evidence="6 7">
    <name type="scientific">Pyrococcus yayanosii (strain CH1 / JCM 16557)</name>
    <dbReference type="NCBI Taxonomy" id="529709"/>
    <lineage>
        <taxon>Archaea</taxon>
        <taxon>Methanobacteriati</taxon>
        <taxon>Methanobacteriota</taxon>
        <taxon>Thermococci</taxon>
        <taxon>Thermococcales</taxon>
        <taxon>Thermococcaceae</taxon>
        <taxon>Pyrococcus</taxon>
    </lineage>
</organism>
<dbReference type="SUPFAM" id="SSF52540">
    <property type="entry name" value="P-loop containing nucleoside triphosphate hydrolases"/>
    <property type="match status" value="1"/>
</dbReference>
<dbReference type="InterPro" id="IPR027417">
    <property type="entry name" value="P-loop_NTPase"/>
</dbReference>
<feature type="domain" description="PLD phosphodiesterase" evidence="5">
    <location>
        <begin position="86"/>
        <end position="113"/>
    </location>
</feature>
<dbReference type="Gene3D" id="3.30.870.10">
    <property type="entry name" value="Endonuclease Chain A"/>
    <property type="match status" value="1"/>
</dbReference>
<accession>F8AGJ0</accession>
<evidence type="ECO:0000256" key="3">
    <source>
        <dbReference type="ARBA" id="ARBA00048954"/>
    </source>
</evidence>
<dbReference type="KEGG" id="pya:PYCH_15280"/>
<dbReference type="RefSeq" id="WP_013906250.1">
    <property type="nucleotide sequence ID" value="NC_015680.1"/>
</dbReference>
<evidence type="ECO:0000256" key="2">
    <source>
        <dbReference type="ARBA" id="ARBA00034617"/>
    </source>
</evidence>
<sequence length="638" mass="70973">MVRIIPSHEILDTIVGHVKQAENEILISSAWITPQGIQAVLNSAKEGIKLKVLLRVNEPRDLQITESEVFKLLKSYKGKLDISMAFHSNLHAKFIVIDEKYAIVGSANITHSGLSPSEGNVETAVLVEEREEVQKLREYFYKIWNAEVAHGRIFIPDDDIVGFISNPSRSDSIEILLIDDPKVFEGSFLVFHSEGRKYLARVNKILGWNMGFFLNPFTQEKGSILFPSPNEFKFIFDGQKVKEWQMAALIAYLNQKDSNVCIATAKILGYLDGKNLKPSLMPPKVGIPVRKAKREDLHGLLLKGEKNIYIGVFASSDIEAYINLDEIRSKHLAILGTTGSGKSYFAKKFITRASEHLNSIYVLDPHGEYAKDFMNFGFEDFEEVVIPNTVLFFSPDKVEDFLKDYGFIINKRTNEGRALAAAISKWTKSAGLGGVSKGLFNAIGNIGIEDFLREEFGDDALNNQGEVLEKINSAINNSTKKVVVFNLRNIDSPEVRTEIAGYILRKLFIKAKNSGDFNSLVVLEEAHNFAPERGYGEASAGKSNLAKVYAQKIASEGRKFGLGLVVISQRPAQVSKYVLSQMNTQVLFRIVNKSDLDAITSSIESASRDIIEKLSDLKTGYAFITGVSIPVSAIVEVK</sequence>
<comment type="catalytic activity">
    <reaction evidence="2">
        <text>Couples ATP hydrolysis with the unwinding of duplex DNA by translocating in the 3'-5' direction.</text>
        <dbReference type="EC" id="5.6.2.4"/>
    </reaction>
</comment>
<dbReference type="GO" id="GO:0043139">
    <property type="term" value="F:5'-3' DNA helicase activity"/>
    <property type="evidence" value="ECO:0007669"/>
    <property type="project" value="UniProtKB-EC"/>
</dbReference>
<dbReference type="Pfam" id="PF13091">
    <property type="entry name" value="PLDc_2"/>
    <property type="match status" value="1"/>
</dbReference>
<dbReference type="SUPFAM" id="SSF56024">
    <property type="entry name" value="Phospholipase D/nuclease"/>
    <property type="match status" value="1"/>
</dbReference>
<dbReference type="InterPro" id="IPR008571">
    <property type="entry name" value="HerA-like"/>
</dbReference>
<dbReference type="eggNOG" id="arCOG00280">
    <property type="taxonomic scope" value="Archaea"/>
</dbReference>